<accession>A0A4Y9S472</accession>
<evidence type="ECO:0008006" key="4">
    <source>
        <dbReference type="Google" id="ProtNLM"/>
    </source>
</evidence>
<dbReference type="Proteomes" id="UP000297729">
    <property type="component" value="Unassembled WGS sequence"/>
</dbReference>
<proteinExistence type="predicted"/>
<evidence type="ECO:0000313" key="2">
    <source>
        <dbReference type="EMBL" id="TFW14759.1"/>
    </source>
</evidence>
<sequence>MRLALPLLLMMGVSVQAQEEPGWRSFHWEYAQIAPGRSPEKAGLFLPAQFDGRPCTVQLDTGMNQAFLWHGQSGEPGQPVRLDVAGVVKQVQGDRAHLDRIRAGDCSGIASVGNAFFEHGSLVLDLPHARYRFEAAALLADQSRAQPLTYARWFGEGGHLLVNLTLPSGAAGQALLDTGAASFSISPLTTAAWAQLVELPLAAGPQVSEYKVSSWGRQISCFETTRPGPLTVGASRRLDSFRVSYCQLPGFSIPQQIVGLLGLHDLMDSVITLDYRSSRWMIEDKNQPN</sequence>
<comment type="caution">
    <text evidence="2">The sequence shown here is derived from an EMBL/GenBank/DDBJ whole genome shotgun (WGS) entry which is preliminary data.</text>
</comment>
<feature type="signal peptide" evidence="1">
    <location>
        <begin position="1"/>
        <end position="17"/>
    </location>
</feature>
<dbReference type="AlphaFoldDB" id="A0A4Y9S472"/>
<dbReference type="EMBL" id="SPVG01000264">
    <property type="protein sequence ID" value="TFW14759.1"/>
    <property type="molecule type" value="Genomic_DNA"/>
</dbReference>
<keyword evidence="1" id="KW-0732">Signal</keyword>
<organism evidence="2 3">
    <name type="scientific">Duganella callida</name>
    <dbReference type="NCBI Taxonomy" id="2561932"/>
    <lineage>
        <taxon>Bacteria</taxon>
        <taxon>Pseudomonadati</taxon>
        <taxon>Pseudomonadota</taxon>
        <taxon>Betaproteobacteria</taxon>
        <taxon>Burkholderiales</taxon>
        <taxon>Oxalobacteraceae</taxon>
        <taxon>Telluria group</taxon>
        <taxon>Duganella</taxon>
    </lineage>
</organism>
<dbReference type="OrthoDB" id="8771808at2"/>
<keyword evidence="3" id="KW-1185">Reference proteome</keyword>
<feature type="chain" id="PRO_5021378342" description="Aspartyl protease" evidence="1">
    <location>
        <begin position="18"/>
        <end position="289"/>
    </location>
</feature>
<dbReference type="RefSeq" id="WP_135204723.1">
    <property type="nucleotide sequence ID" value="NZ_SPVG01000264.1"/>
</dbReference>
<protein>
    <recommendedName>
        <fullName evidence="4">Aspartyl protease</fullName>
    </recommendedName>
</protein>
<gene>
    <name evidence="2" type="ORF">E4L98_27485</name>
</gene>
<evidence type="ECO:0000256" key="1">
    <source>
        <dbReference type="SAM" id="SignalP"/>
    </source>
</evidence>
<name>A0A4Y9S472_9BURK</name>
<evidence type="ECO:0000313" key="3">
    <source>
        <dbReference type="Proteomes" id="UP000297729"/>
    </source>
</evidence>
<reference evidence="2 3" key="1">
    <citation type="submission" date="2019-03" db="EMBL/GenBank/DDBJ databases">
        <title>Draft Genome Sequence of Duganella callidus sp. nov., a Novel Duganella Species Isolated from Cultivated Soil.</title>
        <authorList>
            <person name="Raths R."/>
            <person name="Peta V."/>
            <person name="Bucking H."/>
        </authorList>
    </citation>
    <scope>NUCLEOTIDE SEQUENCE [LARGE SCALE GENOMIC DNA]</scope>
    <source>
        <strain evidence="2 3">DN04</strain>
    </source>
</reference>